<sequence>MRQKNTLCDHDYGNRPTDITAMTPNEPQSENRKTCQFASAHDNDMNVVNKPVEMLAITTMPT</sequence>
<proteinExistence type="predicted"/>
<keyword evidence="3" id="KW-1185">Reference proteome</keyword>
<comment type="caution">
    <text evidence="2">The sequence shown here is derived from an EMBL/GenBank/DDBJ whole genome shotgun (WGS) entry which is preliminary data.</text>
</comment>
<evidence type="ECO:0000313" key="2">
    <source>
        <dbReference type="EMBL" id="CAA2979119.1"/>
    </source>
</evidence>
<evidence type="ECO:0000313" key="3">
    <source>
        <dbReference type="Proteomes" id="UP000594638"/>
    </source>
</evidence>
<protein>
    <submittedName>
        <fullName evidence="2">Uncharacterized protein</fullName>
    </submittedName>
</protein>
<dbReference type="Gramene" id="OE9A096232T1">
    <property type="protein sequence ID" value="OE9A096232C1"/>
    <property type="gene ID" value="OE9A096232"/>
</dbReference>
<accession>A0A8S0RHF2</accession>
<organism evidence="2 3">
    <name type="scientific">Olea europaea subsp. europaea</name>
    <dbReference type="NCBI Taxonomy" id="158383"/>
    <lineage>
        <taxon>Eukaryota</taxon>
        <taxon>Viridiplantae</taxon>
        <taxon>Streptophyta</taxon>
        <taxon>Embryophyta</taxon>
        <taxon>Tracheophyta</taxon>
        <taxon>Spermatophyta</taxon>
        <taxon>Magnoliopsida</taxon>
        <taxon>eudicotyledons</taxon>
        <taxon>Gunneridae</taxon>
        <taxon>Pentapetalae</taxon>
        <taxon>asterids</taxon>
        <taxon>lamiids</taxon>
        <taxon>Lamiales</taxon>
        <taxon>Oleaceae</taxon>
        <taxon>Oleeae</taxon>
        <taxon>Olea</taxon>
    </lineage>
</organism>
<dbReference type="Proteomes" id="UP000594638">
    <property type="component" value="Unassembled WGS sequence"/>
</dbReference>
<evidence type="ECO:0000256" key="1">
    <source>
        <dbReference type="SAM" id="MobiDB-lite"/>
    </source>
</evidence>
<feature type="region of interest" description="Disordered" evidence="1">
    <location>
        <begin position="1"/>
        <end position="31"/>
    </location>
</feature>
<dbReference type="EMBL" id="CACTIH010003625">
    <property type="protein sequence ID" value="CAA2979119.1"/>
    <property type="molecule type" value="Genomic_DNA"/>
</dbReference>
<gene>
    <name evidence="2" type="ORF">OLEA9_A096232</name>
</gene>
<dbReference type="AlphaFoldDB" id="A0A8S0RHF2"/>
<name>A0A8S0RHF2_OLEEU</name>
<reference evidence="2 3" key="1">
    <citation type="submission" date="2019-12" db="EMBL/GenBank/DDBJ databases">
        <authorList>
            <person name="Alioto T."/>
            <person name="Alioto T."/>
            <person name="Gomez Garrido J."/>
        </authorList>
    </citation>
    <scope>NUCLEOTIDE SEQUENCE [LARGE SCALE GENOMIC DNA]</scope>
</reference>